<gene>
    <name evidence="1" type="ordered locus">Bcell_2253</name>
</gene>
<dbReference type="Pfam" id="PF00543">
    <property type="entry name" value="P-II"/>
    <property type="match status" value="1"/>
</dbReference>
<reference evidence="1" key="1">
    <citation type="submission" date="2010-12" db="EMBL/GenBank/DDBJ databases">
        <title>Complete sequence of Bacillus cellulosilyticus DSM 2522.</title>
        <authorList>
            <consortium name="US DOE Joint Genome Institute"/>
            <person name="Lucas S."/>
            <person name="Copeland A."/>
            <person name="Lapidus A."/>
            <person name="Cheng J.-F."/>
            <person name="Bruce D."/>
            <person name="Goodwin L."/>
            <person name="Pitluck S."/>
            <person name="Chertkov O."/>
            <person name="Detter J.C."/>
            <person name="Han C."/>
            <person name="Tapia R."/>
            <person name="Land M."/>
            <person name="Hauser L."/>
            <person name="Jeffries C."/>
            <person name="Kyrpides N."/>
            <person name="Ivanova N."/>
            <person name="Mikhailova N."/>
            <person name="Brumm P."/>
            <person name="Mead D."/>
            <person name="Woyke T."/>
        </authorList>
    </citation>
    <scope>NUCLEOTIDE SEQUENCE [LARGE SCALE GENOMIC DNA]</scope>
    <source>
        <strain evidence="1">DSM 2522</strain>
    </source>
</reference>
<dbReference type="EMBL" id="CP002394">
    <property type="protein sequence ID" value="ADU30513.1"/>
    <property type="molecule type" value="Genomic_DNA"/>
</dbReference>
<organism evidence="1 2">
    <name type="scientific">Evansella cellulosilytica (strain ATCC 21833 / DSM 2522 / FERM P-1141 / JCM 9156 / N-4)</name>
    <name type="common">Bacillus cellulosilyticus</name>
    <dbReference type="NCBI Taxonomy" id="649639"/>
    <lineage>
        <taxon>Bacteria</taxon>
        <taxon>Bacillati</taxon>
        <taxon>Bacillota</taxon>
        <taxon>Bacilli</taxon>
        <taxon>Bacillales</taxon>
        <taxon>Bacillaceae</taxon>
        <taxon>Evansella</taxon>
    </lineage>
</organism>
<dbReference type="GO" id="GO:0030234">
    <property type="term" value="F:enzyme regulator activity"/>
    <property type="evidence" value="ECO:0007669"/>
    <property type="project" value="InterPro"/>
</dbReference>
<keyword evidence="2" id="KW-1185">Reference proteome</keyword>
<dbReference type="STRING" id="649639.Bcell_2253"/>
<dbReference type="Proteomes" id="UP000001401">
    <property type="component" value="Chromosome"/>
</dbReference>
<name>E6TQK2_EVAC2</name>
<dbReference type="KEGG" id="bco:Bcell_2253"/>
<dbReference type="SMART" id="SM00938">
    <property type="entry name" value="P-II"/>
    <property type="match status" value="1"/>
</dbReference>
<dbReference type="InterPro" id="IPR011322">
    <property type="entry name" value="N-reg_PII-like_a/b"/>
</dbReference>
<protein>
    <submittedName>
        <fullName evidence="1">PII family protein</fullName>
    </submittedName>
</protein>
<evidence type="ECO:0000313" key="2">
    <source>
        <dbReference type="Proteomes" id="UP000001401"/>
    </source>
</evidence>
<dbReference type="Gene3D" id="3.30.70.120">
    <property type="match status" value="2"/>
</dbReference>
<proteinExistence type="predicted"/>
<dbReference type="InterPro" id="IPR002187">
    <property type="entry name" value="N-reg_PII"/>
</dbReference>
<dbReference type="AlphaFoldDB" id="E6TQK2"/>
<dbReference type="HOGENOM" id="CLU_102878_1_0_9"/>
<dbReference type="PROSITE" id="PS51343">
    <property type="entry name" value="PII_GLNB_DOM"/>
    <property type="match status" value="2"/>
</dbReference>
<dbReference type="GO" id="GO:0006808">
    <property type="term" value="P:regulation of nitrogen utilization"/>
    <property type="evidence" value="ECO:0007669"/>
    <property type="project" value="InterPro"/>
</dbReference>
<accession>E6TQK2</accession>
<evidence type="ECO:0000313" key="1">
    <source>
        <dbReference type="EMBL" id="ADU30513.1"/>
    </source>
</evidence>
<dbReference type="SUPFAM" id="SSF54913">
    <property type="entry name" value="GlnB-like"/>
    <property type="match status" value="2"/>
</dbReference>
<dbReference type="eggNOG" id="COG0347">
    <property type="taxonomic scope" value="Bacteria"/>
</dbReference>
<sequence>MKERGVNRIMKKVIQKHKLIITIVKKGFAKKVVGASKQAGAEGGTILLGRGTGVHENKSFLGIPIIPEKEIVLSLVRNNVEEKVIEAITKEAKLHQPGTGLGIVIHTKAVIGICHLLGLETSLDEVMEGDSNVMDTQKINYDLIVTIVNKGNSDKVVLASKKAGAEGGTIISGRGTGIHEQAKLLNIMIEPEKEAILTLIERNKTEAVLEKINDEAGLNKPGNGIAFVLDVQKTIGINHILNRQVNEHLSDNK</sequence>
<dbReference type="InterPro" id="IPR015867">
    <property type="entry name" value="N-reg_PII/ATP_PRibTrfase_C"/>
</dbReference>